<dbReference type="Proteomes" id="UP000282483">
    <property type="component" value="Chromosome"/>
</dbReference>
<keyword evidence="2" id="KW-0808">Transferase</keyword>
<comment type="catalytic activity">
    <reaction evidence="1">
        <text>L-glutamyl-tRNA(Gln) + L-glutamine + ATP + H2O = L-glutaminyl-tRNA(Gln) + L-glutamate + ADP + phosphate + H(+)</text>
        <dbReference type="Rhea" id="RHEA:17521"/>
        <dbReference type="Rhea" id="RHEA-COMP:9681"/>
        <dbReference type="Rhea" id="RHEA-COMP:9684"/>
        <dbReference type="ChEBI" id="CHEBI:15377"/>
        <dbReference type="ChEBI" id="CHEBI:15378"/>
        <dbReference type="ChEBI" id="CHEBI:29985"/>
        <dbReference type="ChEBI" id="CHEBI:30616"/>
        <dbReference type="ChEBI" id="CHEBI:43474"/>
        <dbReference type="ChEBI" id="CHEBI:58359"/>
        <dbReference type="ChEBI" id="CHEBI:78520"/>
        <dbReference type="ChEBI" id="CHEBI:78521"/>
        <dbReference type="ChEBI" id="CHEBI:456216"/>
    </reaction>
</comment>
<dbReference type="NCBIfam" id="TIGR00135">
    <property type="entry name" value="gatC"/>
    <property type="match status" value="1"/>
</dbReference>
<dbReference type="InterPro" id="IPR003837">
    <property type="entry name" value="GatC"/>
</dbReference>
<reference evidence="2 3" key="1">
    <citation type="submission" date="2017-03" db="EMBL/GenBank/DDBJ databases">
        <title>The genome sequence of Candidatus Rickettsiella viridis.</title>
        <authorList>
            <person name="Nikoh N."/>
            <person name="Tsuchida T."/>
            <person name="Yamaguchi K."/>
            <person name="Maeda T."/>
            <person name="Shigenobu S."/>
            <person name="Fukatsu T."/>
        </authorList>
    </citation>
    <scope>NUCLEOTIDE SEQUENCE [LARGE SCALE GENOMIC DNA]</scope>
    <source>
        <strain evidence="2 3">Ap-RA04</strain>
    </source>
</reference>
<dbReference type="InterPro" id="IPR036113">
    <property type="entry name" value="Asp/Glu-ADT_sf_sub_c"/>
</dbReference>
<organism evidence="2 3">
    <name type="scientific">Candidatus Rickettsiella viridis</name>
    <dbReference type="NCBI Taxonomy" id="676208"/>
    <lineage>
        <taxon>Bacteria</taxon>
        <taxon>Pseudomonadati</taxon>
        <taxon>Pseudomonadota</taxon>
        <taxon>Gammaproteobacteria</taxon>
        <taxon>Legionellales</taxon>
        <taxon>Coxiellaceae</taxon>
        <taxon>Rickettsiella</taxon>
    </lineage>
</organism>
<comment type="catalytic activity">
    <reaction evidence="1">
        <text>L-aspartyl-tRNA(Asn) + L-glutamine + ATP + H2O = L-asparaginyl-tRNA(Asn) + L-glutamate + ADP + phosphate + 2 H(+)</text>
        <dbReference type="Rhea" id="RHEA:14513"/>
        <dbReference type="Rhea" id="RHEA-COMP:9674"/>
        <dbReference type="Rhea" id="RHEA-COMP:9677"/>
        <dbReference type="ChEBI" id="CHEBI:15377"/>
        <dbReference type="ChEBI" id="CHEBI:15378"/>
        <dbReference type="ChEBI" id="CHEBI:29985"/>
        <dbReference type="ChEBI" id="CHEBI:30616"/>
        <dbReference type="ChEBI" id="CHEBI:43474"/>
        <dbReference type="ChEBI" id="CHEBI:58359"/>
        <dbReference type="ChEBI" id="CHEBI:78515"/>
        <dbReference type="ChEBI" id="CHEBI:78516"/>
        <dbReference type="ChEBI" id="CHEBI:456216"/>
    </reaction>
</comment>
<evidence type="ECO:0000256" key="1">
    <source>
        <dbReference type="HAMAP-Rule" id="MF_00122"/>
    </source>
</evidence>
<dbReference type="GO" id="GO:0006412">
    <property type="term" value="P:translation"/>
    <property type="evidence" value="ECO:0007669"/>
    <property type="project" value="UniProtKB-UniRule"/>
</dbReference>
<dbReference type="GO" id="GO:0050566">
    <property type="term" value="F:asparaginyl-tRNA synthase (glutamine-hydrolyzing) activity"/>
    <property type="evidence" value="ECO:0007669"/>
    <property type="project" value="RHEA"/>
</dbReference>
<comment type="subunit">
    <text evidence="1">Heterotrimer of A, B and C subunits.</text>
</comment>
<comment type="function">
    <text evidence="1">Allows the formation of correctly charged Asn-tRNA(Asn) or Gln-tRNA(Gln) through the transamidation of misacylated Asp-tRNA(Asn) or Glu-tRNA(Gln) in organisms which lack either or both of asparaginyl-tRNA or glutaminyl-tRNA synthetases. The reaction takes place in the presence of glutamine and ATP through an activated phospho-Asp-tRNA(Asn) or phospho-Glu-tRNA(Gln).</text>
</comment>
<comment type="similarity">
    <text evidence="1">Belongs to the GatC family.</text>
</comment>
<dbReference type="PANTHER" id="PTHR15004">
    <property type="entry name" value="GLUTAMYL-TRNA(GLN) AMIDOTRANSFERASE SUBUNIT C, MITOCHONDRIAL"/>
    <property type="match status" value="1"/>
</dbReference>
<dbReference type="KEGG" id="rvi:RVIR1_05170"/>
<sequence>MTITLDDVNKVAKLASLKINAEEAAHYLENLQGILKLANQMETVATESIQAVAHCFDVPQCLRSDEVTETNQRDRLQQLTEQVQSGLYCVPPVIE</sequence>
<dbReference type="RefSeq" id="WP_126322516.1">
    <property type="nucleotide sequence ID" value="NZ_AP018005.1"/>
</dbReference>
<dbReference type="Pfam" id="PF02686">
    <property type="entry name" value="GatC"/>
    <property type="match status" value="1"/>
</dbReference>
<dbReference type="GO" id="GO:0070681">
    <property type="term" value="P:glutaminyl-tRNAGln biosynthesis via transamidation"/>
    <property type="evidence" value="ECO:0007669"/>
    <property type="project" value="TreeGrafter"/>
</dbReference>
<dbReference type="AlphaFoldDB" id="A0A2Z5V3J1"/>
<dbReference type="PANTHER" id="PTHR15004:SF0">
    <property type="entry name" value="GLUTAMYL-TRNA(GLN) AMIDOTRANSFERASE SUBUNIT C, MITOCHONDRIAL"/>
    <property type="match status" value="1"/>
</dbReference>
<dbReference type="HAMAP" id="MF_00122">
    <property type="entry name" value="GatC"/>
    <property type="match status" value="1"/>
</dbReference>
<keyword evidence="1" id="KW-0067">ATP-binding</keyword>
<evidence type="ECO:0000313" key="2">
    <source>
        <dbReference type="EMBL" id="BBB15022.1"/>
    </source>
</evidence>
<keyword evidence="1" id="KW-0547">Nucleotide-binding</keyword>
<keyword evidence="1" id="KW-0436">Ligase</keyword>
<name>A0A2Z5V3J1_9COXI</name>
<dbReference type="GO" id="GO:0006450">
    <property type="term" value="P:regulation of translational fidelity"/>
    <property type="evidence" value="ECO:0007669"/>
    <property type="project" value="InterPro"/>
</dbReference>
<dbReference type="GO" id="GO:0016740">
    <property type="term" value="F:transferase activity"/>
    <property type="evidence" value="ECO:0007669"/>
    <property type="project" value="UniProtKB-KW"/>
</dbReference>
<dbReference type="SUPFAM" id="SSF141000">
    <property type="entry name" value="Glu-tRNAGln amidotransferase C subunit"/>
    <property type="match status" value="1"/>
</dbReference>
<dbReference type="Gene3D" id="1.10.20.60">
    <property type="entry name" value="Glu-tRNAGln amidotransferase C subunit, N-terminal domain"/>
    <property type="match status" value="1"/>
</dbReference>
<keyword evidence="3" id="KW-1185">Reference proteome</keyword>
<keyword evidence="1" id="KW-0648">Protein biosynthesis</keyword>
<dbReference type="OrthoDB" id="9794326at2"/>
<dbReference type="EMBL" id="AP018005">
    <property type="protein sequence ID" value="BBB15022.1"/>
    <property type="molecule type" value="Genomic_DNA"/>
</dbReference>
<dbReference type="GO" id="GO:0050567">
    <property type="term" value="F:glutaminyl-tRNA synthase (glutamine-hydrolyzing) activity"/>
    <property type="evidence" value="ECO:0007669"/>
    <property type="project" value="UniProtKB-UniRule"/>
</dbReference>
<protein>
    <recommendedName>
        <fullName evidence="1">Aspartyl/glutamyl-tRNA(Asn/Gln) amidotransferase subunit C</fullName>
        <shortName evidence="1">Asp/Glu-ADT subunit C</shortName>
        <ecNumber evidence="1">6.3.5.-</ecNumber>
    </recommendedName>
</protein>
<accession>A0A2Z5V3J1</accession>
<gene>
    <name evidence="1 2" type="primary">gatC</name>
    <name evidence="2" type="ORF">RVIR1_05170</name>
</gene>
<evidence type="ECO:0000313" key="3">
    <source>
        <dbReference type="Proteomes" id="UP000282483"/>
    </source>
</evidence>
<dbReference type="EC" id="6.3.5.-" evidence="1"/>
<dbReference type="GO" id="GO:0005524">
    <property type="term" value="F:ATP binding"/>
    <property type="evidence" value="ECO:0007669"/>
    <property type="project" value="UniProtKB-KW"/>
</dbReference>
<proteinExistence type="inferred from homology"/>